<dbReference type="InterPro" id="IPR036230">
    <property type="entry name" value="LeuA_allosteric_dom_sf"/>
</dbReference>
<evidence type="ECO:0000259" key="6">
    <source>
        <dbReference type="PROSITE" id="PS50991"/>
    </source>
</evidence>
<dbReference type="SUPFAM" id="SSF51569">
    <property type="entry name" value="Aldolase"/>
    <property type="match status" value="1"/>
</dbReference>
<proteinExistence type="inferred from homology"/>
<dbReference type="SUPFAM" id="SSF110921">
    <property type="entry name" value="2-isopropylmalate synthase LeuA, allosteric (dimerisation) domain"/>
    <property type="match status" value="1"/>
</dbReference>
<dbReference type="PROSITE" id="PS00815">
    <property type="entry name" value="AIPM_HOMOCIT_SYNTH_1"/>
    <property type="match status" value="1"/>
</dbReference>
<dbReference type="Pfam" id="PF08502">
    <property type="entry name" value="LeuA_dimer"/>
    <property type="match status" value="1"/>
</dbReference>
<evidence type="ECO:0000256" key="1">
    <source>
        <dbReference type="ARBA" id="ARBA00022605"/>
    </source>
</evidence>
<dbReference type="Pfam" id="PF22617">
    <property type="entry name" value="HCS_D2"/>
    <property type="match status" value="1"/>
</dbReference>
<dbReference type="AlphaFoldDB" id="A0A1M4WED2"/>
<accession>A0A1M4WED2</accession>
<dbReference type="InterPro" id="IPR054691">
    <property type="entry name" value="LeuA/HCS_post-cat"/>
</dbReference>
<dbReference type="GO" id="GO:0009098">
    <property type="term" value="P:L-leucine biosynthetic process"/>
    <property type="evidence" value="ECO:0007669"/>
    <property type="project" value="InterPro"/>
</dbReference>
<evidence type="ECO:0000313" key="7">
    <source>
        <dbReference type="EMBL" id="SHE79322.1"/>
    </source>
</evidence>
<gene>
    <name evidence="7" type="ORF">SAMN05444274_102413</name>
</gene>
<dbReference type="Gene3D" id="1.10.238.260">
    <property type="match status" value="1"/>
</dbReference>
<dbReference type="Gene3D" id="3.20.20.70">
    <property type="entry name" value="Aldolase class I"/>
    <property type="match status" value="1"/>
</dbReference>
<dbReference type="RefSeq" id="WP_072999596.1">
    <property type="nucleotide sequence ID" value="NZ_FQUM01000002.1"/>
</dbReference>
<dbReference type="Proteomes" id="UP000184164">
    <property type="component" value="Unassembled WGS sequence"/>
</dbReference>
<dbReference type="Gene3D" id="3.30.160.340">
    <property type="match status" value="1"/>
</dbReference>
<dbReference type="GO" id="GO:0003852">
    <property type="term" value="F:2-isopropylmalate synthase activity"/>
    <property type="evidence" value="ECO:0007669"/>
    <property type="project" value="InterPro"/>
</dbReference>
<keyword evidence="3" id="KW-0464">Manganese</keyword>
<reference evidence="7 8" key="1">
    <citation type="submission" date="2016-11" db="EMBL/GenBank/DDBJ databases">
        <authorList>
            <person name="Jaros S."/>
            <person name="Januszkiewicz K."/>
            <person name="Wedrychowicz H."/>
        </authorList>
    </citation>
    <scope>NUCLEOTIDE SEQUENCE [LARGE SCALE GENOMIC DNA]</scope>
    <source>
        <strain evidence="7 8">DSM 26910</strain>
    </source>
</reference>
<evidence type="ECO:0000256" key="2">
    <source>
        <dbReference type="ARBA" id="ARBA00022679"/>
    </source>
</evidence>
<comment type="similarity">
    <text evidence="5">Belongs to the alpha-IPM synthase/homocitrate synthase family.</text>
</comment>
<dbReference type="EMBL" id="FQUM01000002">
    <property type="protein sequence ID" value="SHE79322.1"/>
    <property type="molecule type" value="Genomic_DNA"/>
</dbReference>
<dbReference type="PROSITE" id="PS50991">
    <property type="entry name" value="PYR_CT"/>
    <property type="match status" value="1"/>
</dbReference>
<organism evidence="7 8">
    <name type="scientific">Mariniphaga anaerophila</name>
    <dbReference type="NCBI Taxonomy" id="1484053"/>
    <lineage>
        <taxon>Bacteria</taxon>
        <taxon>Pseudomonadati</taxon>
        <taxon>Bacteroidota</taxon>
        <taxon>Bacteroidia</taxon>
        <taxon>Marinilabiliales</taxon>
        <taxon>Prolixibacteraceae</taxon>
        <taxon>Mariniphaga</taxon>
    </lineage>
</organism>
<dbReference type="PANTHER" id="PTHR10277">
    <property type="entry name" value="HOMOCITRATE SYNTHASE-RELATED"/>
    <property type="match status" value="1"/>
</dbReference>
<feature type="domain" description="Pyruvate carboxyltransferase" evidence="6">
    <location>
        <begin position="13"/>
        <end position="274"/>
    </location>
</feature>
<evidence type="ECO:0000256" key="4">
    <source>
        <dbReference type="ARBA" id="ARBA00023304"/>
    </source>
</evidence>
<dbReference type="Pfam" id="PF00682">
    <property type="entry name" value="HMGL-like"/>
    <property type="match status" value="1"/>
</dbReference>
<keyword evidence="8" id="KW-1185">Reference proteome</keyword>
<dbReference type="STRING" id="1484053.SAMN05444274_102413"/>
<evidence type="ECO:0000256" key="3">
    <source>
        <dbReference type="ARBA" id="ARBA00023211"/>
    </source>
</evidence>
<protein>
    <submittedName>
        <fullName evidence="7">D-citramalate synthase</fullName>
    </submittedName>
</protein>
<dbReference type="InterPro" id="IPR013709">
    <property type="entry name" value="2-isopropylmalate_synth_dimer"/>
</dbReference>
<dbReference type="InterPro" id="IPR013785">
    <property type="entry name" value="Aldolase_TIM"/>
</dbReference>
<keyword evidence="4" id="KW-0100">Branched-chain amino acid biosynthesis</keyword>
<dbReference type="InterPro" id="IPR000891">
    <property type="entry name" value="PYR_CT"/>
</dbReference>
<dbReference type="InterPro" id="IPR050073">
    <property type="entry name" value="2-IPM_HCS-like"/>
</dbReference>
<dbReference type="PANTHER" id="PTHR10277:SF57">
    <property type="entry name" value="(R)-CITRAMALATE SYNTHASE CIMA"/>
    <property type="match status" value="1"/>
</dbReference>
<sequence length="527" mass="59164">MTGKTVEIEGKQLTIMDTTLRDGEQTTGVSFKENEKLSVAKVLLDDVRVDRIEIASARVSDGEFKGSQRVFKWAAENGHLDKIEVLGFVDDKVSLQWIADAGGKVVNLLCKGSLKHVTGQLRKSPEEHWADIKKVLTNAEEMGIRVNVYLEDWSNGMRNSKDYVHFMVKNLCNENVSRIMLPDTLGILEPDETYEFCKEMVETYPEADFDFHAHNDYDLAIANVFHAIKAGIRCVHTTVNGLGERAGNAPLSSVIATIKDHLKMKTNVNESQLNKVSKLVEMFSGIRIPTNKPLIGEFVFTQCSGIHADGDNKNNLYFNDLLPERFGRIRQYALGKTSGKANIKKNLEDLGIELDPESLNKVTQRIIELGDKKETVTSDELPYIVSDVLENDIMEQNIRVINYSVNHTMGLRPVANVSLEVRGKIYEEISDGDGQYDAFVKALHKIYKRLGKSFPKLIDYVVTIPPGGRTNALVETVITWKNTREFKTKGLDPDQNSAAIKATIRMLNIIENDFKPGIMEKMLNGIL</sequence>
<dbReference type="SMART" id="SM00917">
    <property type="entry name" value="LeuA_dimer"/>
    <property type="match status" value="1"/>
</dbReference>
<dbReference type="Gene3D" id="3.30.160.740">
    <property type="match status" value="1"/>
</dbReference>
<keyword evidence="2 5" id="KW-0808">Transferase</keyword>
<evidence type="ECO:0000313" key="8">
    <source>
        <dbReference type="Proteomes" id="UP000184164"/>
    </source>
</evidence>
<dbReference type="InterPro" id="IPR002034">
    <property type="entry name" value="AIPM/Hcit_synth_CS"/>
</dbReference>
<name>A0A1M4WED2_9BACT</name>
<evidence type="ECO:0000256" key="5">
    <source>
        <dbReference type="RuleBase" id="RU003523"/>
    </source>
</evidence>
<keyword evidence="1" id="KW-0028">Amino-acid biosynthesis</keyword>